<dbReference type="EMBL" id="SRLO01000113">
    <property type="protein sequence ID" value="TNN74529.1"/>
    <property type="molecule type" value="Genomic_DNA"/>
</dbReference>
<dbReference type="Proteomes" id="UP000314294">
    <property type="component" value="Unassembled WGS sequence"/>
</dbReference>
<reference evidence="2 3" key="1">
    <citation type="submission" date="2019-03" db="EMBL/GenBank/DDBJ databases">
        <title>First draft genome of Liparis tanakae, snailfish: a comprehensive survey of snailfish specific genes.</title>
        <authorList>
            <person name="Kim W."/>
            <person name="Song I."/>
            <person name="Jeong J.-H."/>
            <person name="Kim D."/>
            <person name="Kim S."/>
            <person name="Ryu S."/>
            <person name="Song J.Y."/>
            <person name="Lee S.K."/>
        </authorList>
    </citation>
    <scope>NUCLEOTIDE SEQUENCE [LARGE SCALE GENOMIC DNA]</scope>
    <source>
        <tissue evidence="2">Muscle</tissue>
    </source>
</reference>
<sequence>MLTTMWSIALLIPFLLPQALTFLESPKFKRALRKQSKFDLTGTGALGHLGIAHIRGPSLPPSGAFATFAR</sequence>
<evidence type="ECO:0000313" key="2">
    <source>
        <dbReference type="EMBL" id="TNN74529.1"/>
    </source>
</evidence>
<feature type="signal peptide" evidence="1">
    <location>
        <begin position="1"/>
        <end position="21"/>
    </location>
</feature>
<protein>
    <submittedName>
        <fullName evidence="2">Uncharacterized protein</fullName>
    </submittedName>
</protein>
<accession>A0A4Z2I8X7</accession>
<keyword evidence="3" id="KW-1185">Reference proteome</keyword>
<evidence type="ECO:0000256" key="1">
    <source>
        <dbReference type="SAM" id="SignalP"/>
    </source>
</evidence>
<name>A0A4Z2I8X7_9TELE</name>
<dbReference type="AlphaFoldDB" id="A0A4Z2I8X7"/>
<organism evidence="2 3">
    <name type="scientific">Liparis tanakae</name>
    <name type="common">Tanaka's snailfish</name>
    <dbReference type="NCBI Taxonomy" id="230148"/>
    <lineage>
        <taxon>Eukaryota</taxon>
        <taxon>Metazoa</taxon>
        <taxon>Chordata</taxon>
        <taxon>Craniata</taxon>
        <taxon>Vertebrata</taxon>
        <taxon>Euteleostomi</taxon>
        <taxon>Actinopterygii</taxon>
        <taxon>Neopterygii</taxon>
        <taxon>Teleostei</taxon>
        <taxon>Neoteleostei</taxon>
        <taxon>Acanthomorphata</taxon>
        <taxon>Eupercaria</taxon>
        <taxon>Perciformes</taxon>
        <taxon>Cottioidei</taxon>
        <taxon>Cottales</taxon>
        <taxon>Liparidae</taxon>
        <taxon>Liparis</taxon>
    </lineage>
</organism>
<proteinExistence type="predicted"/>
<gene>
    <name evidence="2" type="ORF">EYF80_015309</name>
</gene>
<comment type="caution">
    <text evidence="2">The sequence shown here is derived from an EMBL/GenBank/DDBJ whole genome shotgun (WGS) entry which is preliminary data.</text>
</comment>
<keyword evidence="1" id="KW-0732">Signal</keyword>
<feature type="chain" id="PRO_5021388022" evidence="1">
    <location>
        <begin position="22"/>
        <end position="70"/>
    </location>
</feature>
<evidence type="ECO:0000313" key="3">
    <source>
        <dbReference type="Proteomes" id="UP000314294"/>
    </source>
</evidence>